<gene>
    <name evidence="1" type="ORF">UFOPK1906_01882</name>
</gene>
<evidence type="ECO:0000313" key="1">
    <source>
        <dbReference type="EMBL" id="CAB4637762.1"/>
    </source>
</evidence>
<name>A0A6J6JL00_9ZZZZ</name>
<dbReference type="AlphaFoldDB" id="A0A6J6JL00"/>
<reference evidence="1" key="1">
    <citation type="submission" date="2020-05" db="EMBL/GenBank/DDBJ databases">
        <authorList>
            <person name="Chiriac C."/>
            <person name="Salcher M."/>
            <person name="Ghai R."/>
            <person name="Kavagutti S V."/>
        </authorList>
    </citation>
    <scope>NUCLEOTIDE SEQUENCE</scope>
</reference>
<proteinExistence type="predicted"/>
<accession>A0A6J6JL00</accession>
<organism evidence="1">
    <name type="scientific">freshwater metagenome</name>
    <dbReference type="NCBI Taxonomy" id="449393"/>
    <lineage>
        <taxon>unclassified sequences</taxon>
        <taxon>metagenomes</taxon>
        <taxon>ecological metagenomes</taxon>
    </lineage>
</organism>
<protein>
    <submittedName>
        <fullName evidence="1">Unannotated protein</fullName>
    </submittedName>
</protein>
<dbReference type="EMBL" id="CAEZVC010000184">
    <property type="protein sequence ID" value="CAB4637762.1"/>
    <property type="molecule type" value="Genomic_DNA"/>
</dbReference>
<dbReference type="AntiFam" id="ANF00222">
    <property type="entry name" value="Shadow ORF (opposite groL1)"/>
</dbReference>
<sequence>MCKHGCGGGAIASNAVGLLGNLFDQFGADALEGVFEIDFLGDGNAVVRDGGSAPLLVEHHVAALRTEGDANSIGELVHAAFKTTSCGLVEFDDLGHR</sequence>